<evidence type="ECO:0000313" key="1">
    <source>
        <dbReference type="EMBL" id="KAH9774536.1"/>
    </source>
</evidence>
<keyword evidence="2" id="KW-1185">Reference proteome</keyword>
<protein>
    <submittedName>
        <fullName evidence="1">Actin-related protein 7</fullName>
    </submittedName>
</protein>
<accession>A0ACB8LM70</accession>
<sequence length="400" mass="43598">MEAAVVDAGSKLLKAGPAIPDQAPSMVIPSQMKRMLEDGSSSVDNSTSVEDVTVDPVVRGFIRDWDAMEDLLHHVLYAGLGWEEGNEGQILFTDPLCSPKEAAPLFSLFFIHNCGEIAMSMSCVGETMLGPPNTGVPAVREQLVQLMFETFNISGFYSSEQAVLSLYAVGRISGCTVDIGHGKIDIAPVIEGAVQHIASRRFEVGGMDLTKLLAQELGKTNPSVNLSLYDVEKLKEQFSCCAEDELAYEKTQKSCEIEQHTLPDGQVIRIGKERYTVGEALFQPSILGLEAHGIVEQLVHTISTVSSENHRQLLENTVLCGGTTSMTGFEDRFQKEAGLCSSAIRPTLVKPPEYMPENLTLYSAWIGGAILAKVVFPQNQHITKADYDESGPSVVHRKCF</sequence>
<comment type="caution">
    <text evidence="1">The sequence shown here is derived from an EMBL/GenBank/DDBJ whole genome shotgun (WGS) entry which is preliminary data.</text>
</comment>
<organism evidence="1 2">
    <name type="scientific">Citrus sinensis</name>
    <name type="common">Sweet orange</name>
    <name type="synonym">Citrus aurantium var. sinensis</name>
    <dbReference type="NCBI Taxonomy" id="2711"/>
    <lineage>
        <taxon>Eukaryota</taxon>
        <taxon>Viridiplantae</taxon>
        <taxon>Streptophyta</taxon>
        <taxon>Embryophyta</taxon>
        <taxon>Tracheophyta</taxon>
        <taxon>Spermatophyta</taxon>
        <taxon>Magnoliopsida</taxon>
        <taxon>eudicotyledons</taxon>
        <taxon>Gunneridae</taxon>
        <taxon>Pentapetalae</taxon>
        <taxon>rosids</taxon>
        <taxon>malvids</taxon>
        <taxon>Sapindales</taxon>
        <taxon>Rutaceae</taxon>
        <taxon>Aurantioideae</taxon>
        <taxon>Citrus</taxon>
    </lineage>
</organism>
<evidence type="ECO:0000313" key="2">
    <source>
        <dbReference type="Proteomes" id="UP000829398"/>
    </source>
</evidence>
<reference evidence="2" key="1">
    <citation type="journal article" date="2023" name="Hortic. Res.">
        <title>A chromosome-level phased genome enabling allele-level studies in sweet orange: a case study on citrus Huanglongbing tolerance.</title>
        <authorList>
            <person name="Wu B."/>
            <person name="Yu Q."/>
            <person name="Deng Z."/>
            <person name="Duan Y."/>
            <person name="Luo F."/>
            <person name="Gmitter F. Jr."/>
        </authorList>
    </citation>
    <scope>NUCLEOTIDE SEQUENCE [LARGE SCALE GENOMIC DNA]</scope>
    <source>
        <strain evidence="2">cv. Valencia</strain>
    </source>
</reference>
<gene>
    <name evidence="1" type="ORF">KPL71_013675</name>
</gene>
<dbReference type="Proteomes" id="UP000829398">
    <property type="component" value="Chromosome 4"/>
</dbReference>
<proteinExistence type="predicted"/>
<dbReference type="EMBL" id="CM039173">
    <property type="protein sequence ID" value="KAH9774536.1"/>
    <property type="molecule type" value="Genomic_DNA"/>
</dbReference>
<name>A0ACB8LM70_CITSI</name>